<feature type="compositionally biased region" description="Low complexity" evidence="7">
    <location>
        <begin position="98"/>
        <end position="116"/>
    </location>
</feature>
<evidence type="ECO:0000259" key="12">
    <source>
        <dbReference type="Pfam" id="PF21088"/>
    </source>
</evidence>
<feature type="transmembrane region" description="Helical" evidence="8">
    <location>
        <begin position="324"/>
        <end position="341"/>
    </location>
</feature>
<feature type="compositionally biased region" description="Low complexity" evidence="7">
    <location>
        <begin position="36"/>
        <end position="51"/>
    </location>
</feature>
<dbReference type="InterPro" id="IPR049278">
    <property type="entry name" value="MS_channel_C"/>
</dbReference>
<dbReference type="Pfam" id="PF21082">
    <property type="entry name" value="MS_channel_3rd"/>
    <property type="match status" value="1"/>
</dbReference>
<dbReference type="InterPro" id="IPR010920">
    <property type="entry name" value="LSM_dom_sf"/>
</dbReference>
<evidence type="ECO:0000256" key="5">
    <source>
        <dbReference type="ARBA" id="ARBA00022989"/>
    </source>
</evidence>
<evidence type="ECO:0000259" key="13">
    <source>
        <dbReference type="Pfam" id="PF25392"/>
    </source>
</evidence>
<dbReference type="InterPro" id="IPR006685">
    <property type="entry name" value="MscS_channel_2nd"/>
</dbReference>
<gene>
    <name evidence="14" type="ORF">GHC57_16535</name>
</gene>
<feature type="domain" description="Mechanosensitive ion channel MscS" evidence="10">
    <location>
        <begin position="583"/>
        <end position="645"/>
    </location>
</feature>
<dbReference type="InterPro" id="IPR057485">
    <property type="entry name" value="YbiO-like_TM1"/>
</dbReference>
<feature type="transmembrane region" description="Helical" evidence="8">
    <location>
        <begin position="362"/>
        <end position="389"/>
    </location>
</feature>
<dbReference type="OrthoDB" id="9814206at2"/>
<dbReference type="Gene3D" id="3.30.70.100">
    <property type="match status" value="1"/>
</dbReference>
<name>A0A7X2D474_9PROT</name>
<keyword evidence="4 8" id="KW-0812">Transmembrane</keyword>
<evidence type="ECO:0000313" key="15">
    <source>
        <dbReference type="Proteomes" id="UP000434582"/>
    </source>
</evidence>
<feature type="transmembrane region" description="Helical" evidence="8">
    <location>
        <begin position="490"/>
        <end position="515"/>
    </location>
</feature>
<dbReference type="SUPFAM" id="SSF82689">
    <property type="entry name" value="Mechanosensitive channel protein MscS (YggB), C-terminal domain"/>
    <property type="match status" value="1"/>
</dbReference>
<feature type="region of interest" description="Disordered" evidence="7">
    <location>
        <begin position="98"/>
        <end position="120"/>
    </location>
</feature>
<feature type="transmembrane region" description="Helical" evidence="8">
    <location>
        <begin position="211"/>
        <end position="231"/>
    </location>
</feature>
<accession>A0A7X2D474</accession>
<feature type="domain" description="Mechanosensitive ion channel MscS C-terminal" evidence="11">
    <location>
        <begin position="653"/>
        <end position="739"/>
    </location>
</feature>
<feature type="transmembrane region" description="Helical" evidence="8">
    <location>
        <begin position="536"/>
        <end position="556"/>
    </location>
</feature>
<evidence type="ECO:0000313" key="14">
    <source>
        <dbReference type="EMBL" id="MQX38124.1"/>
    </source>
</evidence>
<sequence>MQTGGRPVPCRLFAVILITLVSLAAPVVAQDTASAPEVAPQVAPEAPPGAASSDEGPTDVNTSRDAAALLAEILQDAEARQRLIDRLLSEAAAPEQDAAPAGAVVDPGATGDAAAPARPPSIARQVAERTQGIAEGVVGFGTRLYSSVADLASVATGERQVKWDRLVQSLSRLGIVAAATLIAFWVLKWIAARFFHAMSRRAEGAGWARRAGILLSSNLVDACSIILAWGGGYAFALSLGEGGRMHVQQSLFLNAFLMIELAKVVLRAFLAPRFGTLRWVPMPDDRAGYWYFWASRLIGLLGYGILLVVPIVNTNISFIVGRSLQLLIVVTAAVMAIAIVLRNRRPVRAALEARHRRLPDDMIGKVLSLLGKVWHLMAMAYVAALLVVWNARPVDAVGFMLTATVLTVVSIAAGTLAMILMTRAITGGIRVPASVRESLPLLEGRLNAFIPMILKGLRIGLFIAVLIAIGQAWHVIDINGWLATEAGRDILWRAIAATAIVIIALVVWIAASSWIEYTLNPNVGRIASARQRTLLSLFRNAFMVGLIVVTSMLALSELGVNIGPLLAGAGVLGLAIGFGAQKLVQDIITGAFIQVENAMNEGDVVTVGGTTGVVEKLSIRSVGLRDVAGTYHLIPFSSVDAVSNFMKGFAFHVAEIGVAYRENVPEVKALMQVAFERLLETDHGSVIIGELEMHGVTALGDSSVVVRARIRTQPGSQWAVGRAYNEIVKAVLDEHGVEIPFPHLTVYMGENKDGSAPPIRVRSEQAGGDGQGGS</sequence>
<organism evidence="14 15">
    <name type="scientific">Roseospira navarrensis</name>
    <dbReference type="NCBI Taxonomy" id="140058"/>
    <lineage>
        <taxon>Bacteria</taxon>
        <taxon>Pseudomonadati</taxon>
        <taxon>Pseudomonadota</taxon>
        <taxon>Alphaproteobacteria</taxon>
        <taxon>Rhodospirillales</taxon>
        <taxon>Rhodospirillaceae</taxon>
        <taxon>Roseospira</taxon>
    </lineage>
</organism>
<dbReference type="Proteomes" id="UP000434582">
    <property type="component" value="Unassembled WGS sequence"/>
</dbReference>
<feature type="signal peptide" evidence="9">
    <location>
        <begin position="1"/>
        <end position="29"/>
    </location>
</feature>
<keyword evidence="5 8" id="KW-1133">Transmembrane helix</keyword>
<reference evidence="14 15" key="1">
    <citation type="submission" date="2019-10" db="EMBL/GenBank/DDBJ databases">
        <title>Draft whole-genome sequence of the purple nonsulfur photosynthetic bacterium Roseospira navarrensis DSM 15114.</title>
        <authorList>
            <person name="Kyndt J.A."/>
            <person name="Meyer T.E."/>
        </authorList>
    </citation>
    <scope>NUCLEOTIDE SEQUENCE [LARGE SCALE GENOMIC DNA]</scope>
    <source>
        <strain evidence="14 15">DSM 15114</strain>
    </source>
</reference>
<evidence type="ECO:0000256" key="3">
    <source>
        <dbReference type="ARBA" id="ARBA00022475"/>
    </source>
</evidence>
<dbReference type="SUPFAM" id="SSF82861">
    <property type="entry name" value="Mechanosensitive channel protein MscS (YggB), transmembrane region"/>
    <property type="match status" value="1"/>
</dbReference>
<dbReference type="InterPro" id="IPR011014">
    <property type="entry name" value="MscS_channel_TM-2"/>
</dbReference>
<proteinExistence type="inferred from homology"/>
<protein>
    <submittedName>
        <fullName evidence="14">Mechanosensitive ion channel</fullName>
    </submittedName>
</protein>
<dbReference type="AlphaFoldDB" id="A0A7X2D474"/>
<evidence type="ECO:0000256" key="8">
    <source>
        <dbReference type="SAM" id="Phobius"/>
    </source>
</evidence>
<feature type="domain" description="Moderate conductance mechanosensitive channel YbiO-like transmembrane helix 1" evidence="13">
    <location>
        <begin position="403"/>
        <end position="481"/>
    </location>
</feature>
<evidence type="ECO:0000256" key="1">
    <source>
        <dbReference type="ARBA" id="ARBA00004651"/>
    </source>
</evidence>
<evidence type="ECO:0000256" key="7">
    <source>
        <dbReference type="SAM" id="MobiDB-lite"/>
    </source>
</evidence>
<dbReference type="PANTHER" id="PTHR30460">
    <property type="entry name" value="MODERATE CONDUCTANCE MECHANOSENSITIVE CHANNEL YBIO"/>
    <property type="match status" value="1"/>
</dbReference>
<keyword evidence="3" id="KW-1003">Cell membrane</keyword>
<evidence type="ECO:0000256" key="4">
    <source>
        <dbReference type="ARBA" id="ARBA00022692"/>
    </source>
</evidence>
<dbReference type="InterPro" id="IPR045276">
    <property type="entry name" value="YbiO_bact"/>
</dbReference>
<dbReference type="GO" id="GO:0008381">
    <property type="term" value="F:mechanosensitive monoatomic ion channel activity"/>
    <property type="evidence" value="ECO:0007669"/>
    <property type="project" value="InterPro"/>
</dbReference>
<dbReference type="InterPro" id="IPR023408">
    <property type="entry name" value="MscS_beta-dom_sf"/>
</dbReference>
<evidence type="ECO:0000259" key="10">
    <source>
        <dbReference type="Pfam" id="PF00924"/>
    </source>
</evidence>
<dbReference type="PANTHER" id="PTHR30460:SF0">
    <property type="entry name" value="MODERATE CONDUCTANCE MECHANOSENSITIVE CHANNEL YBIO"/>
    <property type="match status" value="1"/>
</dbReference>
<keyword evidence="15" id="KW-1185">Reference proteome</keyword>
<dbReference type="SUPFAM" id="SSF50182">
    <property type="entry name" value="Sm-like ribonucleoproteins"/>
    <property type="match status" value="1"/>
</dbReference>
<feature type="region of interest" description="Disordered" evidence="7">
    <location>
        <begin position="36"/>
        <end position="61"/>
    </location>
</feature>
<feature type="domain" description="Mechanosensitive ion channel transmembrane helices 2/3" evidence="12">
    <location>
        <begin position="542"/>
        <end position="581"/>
    </location>
</feature>
<evidence type="ECO:0000256" key="2">
    <source>
        <dbReference type="ARBA" id="ARBA00008017"/>
    </source>
</evidence>
<feature type="transmembrane region" description="Helical" evidence="8">
    <location>
        <begin position="290"/>
        <end position="312"/>
    </location>
</feature>
<dbReference type="Pfam" id="PF00924">
    <property type="entry name" value="MS_channel_2nd"/>
    <property type="match status" value="1"/>
</dbReference>
<keyword evidence="9" id="KW-0732">Signal</keyword>
<comment type="subcellular location">
    <subcellularLocation>
        <location evidence="1">Cell membrane</location>
        <topology evidence="1">Multi-pass membrane protein</topology>
    </subcellularLocation>
</comment>
<dbReference type="Pfam" id="PF21088">
    <property type="entry name" value="MS_channel_1st"/>
    <property type="match status" value="1"/>
</dbReference>
<dbReference type="GO" id="GO:0005886">
    <property type="term" value="C:plasma membrane"/>
    <property type="evidence" value="ECO:0007669"/>
    <property type="project" value="UniProtKB-SubCell"/>
</dbReference>
<comment type="similarity">
    <text evidence="2">Belongs to the MscS (TC 1.A.23) family.</text>
</comment>
<feature type="transmembrane region" description="Helical" evidence="8">
    <location>
        <begin position="562"/>
        <end position="580"/>
    </location>
</feature>
<dbReference type="InterPro" id="IPR049142">
    <property type="entry name" value="MS_channel_1st"/>
</dbReference>
<feature type="transmembrane region" description="Helical" evidence="8">
    <location>
        <begin position="401"/>
        <end position="425"/>
    </location>
</feature>
<comment type="caution">
    <text evidence="14">The sequence shown here is derived from an EMBL/GenBank/DDBJ whole genome shotgun (WGS) entry which is preliminary data.</text>
</comment>
<dbReference type="Gene3D" id="2.30.30.60">
    <property type="match status" value="1"/>
</dbReference>
<feature type="transmembrane region" description="Helical" evidence="8">
    <location>
        <begin position="446"/>
        <end position="470"/>
    </location>
</feature>
<dbReference type="Pfam" id="PF25392">
    <property type="entry name" value="MS_channel_TM1"/>
    <property type="match status" value="1"/>
</dbReference>
<feature type="transmembrane region" description="Helical" evidence="8">
    <location>
        <begin position="170"/>
        <end position="190"/>
    </location>
</feature>
<dbReference type="InterPro" id="IPR011066">
    <property type="entry name" value="MscS_channel_C_sf"/>
</dbReference>
<evidence type="ECO:0000256" key="6">
    <source>
        <dbReference type="ARBA" id="ARBA00023136"/>
    </source>
</evidence>
<evidence type="ECO:0000259" key="11">
    <source>
        <dbReference type="Pfam" id="PF21082"/>
    </source>
</evidence>
<feature type="region of interest" description="Disordered" evidence="7">
    <location>
        <begin position="752"/>
        <end position="774"/>
    </location>
</feature>
<dbReference type="EMBL" id="WIVE01000072">
    <property type="protein sequence ID" value="MQX38124.1"/>
    <property type="molecule type" value="Genomic_DNA"/>
</dbReference>
<feature type="chain" id="PRO_5030931500" evidence="9">
    <location>
        <begin position="30"/>
        <end position="774"/>
    </location>
</feature>
<feature type="transmembrane region" description="Helical" evidence="8">
    <location>
        <begin position="251"/>
        <end position="270"/>
    </location>
</feature>
<dbReference type="Gene3D" id="1.10.287.1260">
    <property type="match status" value="1"/>
</dbReference>
<evidence type="ECO:0000256" key="9">
    <source>
        <dbReference type="SAM" id="SignalP"/>
    </source>
</evidence>
<keyword evidence="6 8" id="KW-0472">Membrane</keyword>